<keyword evidence="2" id="KW-1185">Reference proteome</keyword>
<name>A0A1R1XRA4_9FUNG</name>
<evidence type="ECO:0000313" key="1">
    <source>
        <dbReference type="EMBL" id="OMJ17146.1"/>
    </source>
</evidence>
<dbReference type="AlphaFoldDB" id="A0A1R1XRA4"/>
<sequence length="149" mass="17919">MNKFYNFILELKEEGEITQNESIEFPRRESKNVDESNFEIEEKLAENKRDRDLVENFETFLKNECVHIDPKKRKRDKLEYSNKMGSIVYENEILYFNSYESINTLDLYDYKSNYSNEGLFKCFYEISTMEKNTCTEIFYGGAKFYEVGK</sequence>
<proteinExistence type="predicted"/>
<gene>
    <name evidence="1" type="ORF">AYI70_g6164</name>
</gene>
<organism evidence="1 2">
    <name type="scientific">Smittium culicis</name>
    <dbReference type="NCBI Taxonomy" id="133412"/>
    <lineage>
        <taxon>Eukaryota</taxon>
        <taxon>Fungi</taxon>
        <taxon>Fungi incertae sedis</taxon>
        <taxon>Zoopagomycota</taxon>
        <taxon>Kickxellomycotina</taxon>
        <taxon>Harpellomycetes</taxon>
        <taxon>Harpellales</taxon>
        <taxon>Legeriomycetaceae</taxon>
        <taxon>Smittium</taxon>
    </lineage>
</organism>
<evidence type="ECO:0000313" key="2">
    <source>
        <dbReference type="Proteomes" id="UP000187283"/>
    </source>
</evidence>
<reference evidence="1 2" key="1">
    <citation type="submission" date="2017-01" db="EMBL/GenBank/DDBJ databases">
        <authorList>
            <person name="Mah S.A."/>
            <person name="Swanson W.J."/>
            <person name="Moy G.W."/>
            <person name="Vacquier V.D."/>
        </authorList>
    </citation>
    <scope>NUCLEOTIDE SEQUENCE [LARGE SCALE GENOMIC DNA]</scope>
    <source>
        <strain evidence="1 2">GSMNP</strain>
    </source>
</reference>
<dbReference type="Proteomes" id="UP000187283">
    <property type="component" value="Unassembled WGS sequence"/>
</dbReference>
<accession>A0A1R1XRA4</accession>
<dbReference type="EMBL" id="LSSN01002126">
    <property type="protein sequence ID" value="OMJ17146.1"/>
    <property type="molecule type" value="Genomic_DNA"/>
</dbReference>
<comment type="caution">
    <text evidence="1">The sequence shown here is derived from an EMBL/GenBank/DDBJ whole genome shotgun (WGS) entry which is preliminary data.</text>
</comment>
<protein>
    <submittedName>
        <fullName evidence="1">Uncharacterized protein</fullName>
    </submittedName>
</protein>